<name>A0A4R4VN69_9ACTN</name>
<gene>
    <name evidence="2" type="ORF">E1292_13975</name>
</gene>
<dbReference type="Proteomes" id="UP000295258">
    <property type="component" value="Unassembled WGS sequence"/>
</dbReference>
<evidence type="ECO:0000313" key="2">
    <source>
        <dbReference type="EMBL" id="TDD07142.1"/>
    </source>
</evidence>
<dbReference type="RefSeq" id="WP_132595564.1">
    <property type="nucleotide sequence ID" value="NZ_SMKO01000028.1"/>
</dbReference>
<feature type="region of interest" description="Disordered" evidence="1">
    <location>
        <begin position="96"/>
        <end position="120"/>
    </location>
</feature>
<keyword evidence="3" id="KW-1185">Reference proteome</keyword>
<protein>
    <submittedName>
        <fullName evidence="2">Uncharacterized protein</fullName>
    </submittedName>
</protein>
<accession>A0A4R4VN69</accession>
<reference evidence="2 3" key="1">
    <citation type="submission" date="2019-03" db="EMBL/GenBank/DDBJ databases">
        <title>Draft genome sequences of novel Actinobacteria.</title>
        <authorList>
            <person name="Sahin N."/>
            <person name="Ay H."/>
            <person name="Saygin H."/>
        </authorList>
    </citation>
    <scope>NUCLEOTIDE SEQUENCE [LARGE SCALE GENOMIC DNA]</scope>
    <source>
        <strain evidence="2 3">KC310</strain>
    </source>
</reference>
<sequence>MSGRSPPDLLNAAETDDQAFEELVVLRAPHWLAAFDIIDADRGSMGAQQLRMDAADPHDDSAESERRIRRSVTNAIIAMRADRARTVGLLRELAAAMDEGRAPQPVDPDGRPEPENTPASQAWFDRTFPKAVQSVGRPSSVRMEIAAAPEETDSGTVERLRGELSALLDGIRESIRSVPEIAEEIRERARGAGIALPLTTTRADEMVVQLAQMARAMRELPDVILSLADAEDDRVRPFPAVHTLAGQNRRGLAASRAVPSGVGIELGRQQNTLFLSRRQANGEYTKKLVDDIDAPTACCPNL</sequence>
<dbReference type="AlphaFoldDB" id="A0A4R4VN69"/>
<proteinExistence type="predicted"/>
<comment type="caution">
    <text evidence="2">The sequence shown here is derived from an EMBL/GenBank/DDBJ whole genome shotgun (WGS) entry which is preliminary data.</text>
</comment>
<dbReference type="EMBL" id="SMKO01000028">
    <property type="protein sequence ID" value="TDD07142.1"/>
    <property type="molecule type" value="Genomic_DNA"/>
</dbReference>
<evidence type="ECO:0000256" key="1">
    <source>
        <dbReference type="SAM" id="MobiDB-lite"/>
    </source>
</evidence>
<organism evidence="2 3">
    <name type="scientific">Nonomuraea deserti</name>
    <dbReference type="NCBI Taxonomy" id="1848322"/>
    <lineage>
        <taxon>Bacteria</taxon>
        <taxon>Bacillati</taxon>
        <taxon>Actinomycetota</taxon>
        <taxon>Actinomycetes</taxon>
        <taxon>Streptosporangiales</taxon>
        <taxon>Streptosporangiaceae</taxon>
        <taxon>Nonomuraea</taxon>
    </lineage>
</organism>
<evidence type="ECO:0000313" key="3">
    <source>
        <dbReference type="Proteomes" id="UP000295258"/>
    </source>
</evidence>